<evidence type="ECO:0000256" key="17">
    <source>
        <dbReference type="PIRSR" id="PIRSR600829-3"/>
    </source>
</evidence>
<evidence type="ECO:0000313" key="21">
    <source>
        <dbReference type="Proteomes" id="UP000065807"/>
    </source>
</evidence>
<evidence type="ECO:0000256" key="16">
    <source>
        <dbReference type="PIRSR" id="PIRSR600829-2"/>
    </source>
</evidence>
<evidence type="ECO:0000256" key="18">
    <source>
        <dbReference type="PIRSR" id="PIRSR600829-4"/>
    </source>
</evidence>
<feature type="binding site" evidence="18">
    <location>
        <position position="85"/>
    </location>
    <ligand>
        <name>a divalent metal cation</name>
        <dbReference type="ChEBI" id="CHEBI:60240"/>
    </ligand>
</feature>
<dbReference type="AlphaFoldDB" id="A0A0K2SNR7"/>
<keyword evidence="7 17" id="KW-0547">Nucleotide-binding</keyword>
<keyword evidence="3" id="KW-1003">Cell membrane</keyword>
<keyword evidence="13" id="KW-0594">Phospholipid biosynthesis</keyword>
<evidence type="ECO:0000256" key="13">
    <source>
        <dbReference type="ARBA" id="ARBA00023209"/>
    </source>
</evidence>
<evidence type="ECO:0000256" key="10">
    <source>
        <dbReference type="ARBA" id="ARBA00022989"/>
    </source>
</evidence>
<feature type="transmembrane region" description="Helical" evidence="19">
    <location>
        <begin position="40"/>
        <end position="58"/>
    </location>
</feature>
<keyword evidence="12 19" id="KW-0472">Membrane</keyword>
<dbReference type="STRING" id="1555112.LIP_2644"/>
<evidence type="ECO:0000256" key="12">
    <source>
        <dbReference type="ARBA" id="ARBA00023136"/>
    </source>
</evidence>
<comment type="similarity">
    <text evidence="2">Belongs to the bacterial diacylglycerol kinase family.</text>
</comment>
<feature type="binding site" evidence="17">
    <location>
        <begin position="103"/>
        <end position="104"/>
    </location>
    <ligand>
        <name>ATP</name>
        <dbReference type="ChEBI" id="CHEBI:30616"/>
    </ligand>
</feature>
<feature type="transmembrane region" description="Helical" evidence="19">
    <location>
        <begin position="105"/>
        <end position="126"/>
    </location>
</feature>
<evidence type="ECO:0000313" key="20">
    <source>
        <dbReference type="EMBL" id="BAS28474.1"/>
    </source>
</evidence>
<comment type="subcellular location">
    <subcellularLocation>
        <location evidence="1">Cell membrane</location>
        <topology evidence="1">Multi-pass membrane protein</topology>
    </subcellularLocation>
</comment>
<feature type="binding site" evidence="16">
    <location>
        <position position="78"/>
    </location>
    <ligand>
        <name>substrate</name>
    </ligand>
</feature>
<dbReference type="Proteomes" id="UP000065807">
    <property type="component" value="Chromosome"/>
</dbReference>
<evidence type="ECO:0000256" key="14">
    <source>
        <dbReference type="ARBA" id="ARBA00023264"/>
    </source>
</evidence>
<dbReference type="GO" id="GO:0046872">
    <property type="term" value="F:metal ion binding"/>
    <property type="evidence" value="ECO:0007669"/>
    <property type="project" value="UniProtKB-KW"/>
</dbReference>
<sequence>MGRKPAAAAGVGWHRARTLAESFRFAWQGFSAALRTQRNLRIHVAAGVLAVATAWALHLPWVQVALVTLAAAAVIGAELFNSALEGLVDLVEARQHPGARQVKDLAAAAVLVAAVGALLVGGVLFLPPLLRLLGR</sequence>
<keyword evidence="18" id="KW-0460">Magnesium</keyword>
<dbReference type="EMBL" id="AP014924">
    <property type="protein sequence ID" value="BAS28474.1"/>
    <property type="molecule type" value="Genomic_DNA"/>
</dbReference>
<evidence type="ECO:0000256" key="19">
    <source>
        <dbReference type="SAM" id="Phobius"/>
    </source>
</evidence>
<feature type="transmembrane region" description="Helical" evidence="19">
    <location>
        <begin position="64"/>
        <end position="84"/>
    </location>
</feature>
<dbReference type="KEGG" id="lpil:LIP_2644"/>
<evidence type="ECO:0000256" key="15">
    <source>
        <dbReference type="PIRSR" id="PIRSR600829-1"/>
    </source>
</evidence>
<feature type="active site" description="Proton acceptor" evidence="15">
    <location>
        <position position="78"/>
    </location>
</feature>
<proteinExistence type="inferred from homology"/>
<dbReference type="PANTHER" id="PTHR34299:SF1">
    <property type="entry name" value="DIACYLGLYCEROL KINASE"/>
    <property type="match status" value="1"/>
</dbReference>
<evidence type="ECO:0000256" key="9">
    <source>
        <dbReference type="ARBA" id="ARBA00022840"/>
    </source>
</evidence>
<keyword evidence="18" id="KW-0479">Metal-binding</keyword>
<dbReference type="RefSeq" id="WP_082726286.1">
    <property type="nucleotide sequence ID" value="NZ_AP014924.1"/>
</dbReference>
<keyword evidence="8 20" id="KW-0418">Kinase</keyword>
<keyword evidence="6 19" id="KW-0812">Transmembrane</keyword>
<dbReference type="OrthoDB" id="9789934at2"/>
<reference evidence="21" key="2">
    <citation type="journal article" date="2016" name="Int. J. Syst. Evol. Microbiol.">
        <title>Complete genome sequence and cell structure of Limnochorda pilosa, a Gram-negative spore-former within the phylum Firmicutes.</title>
        <authorList>
            <person name="Watanabe M."/>
            <person name="Kojima H."/>
            <person name="Fukui M."/>
        </authorList>
    </citation>
    <scope>NUCLEOTIDE SEQUENCE [LARGE SCALE GENOMIC DNA]</scope>
    <source>
        <strain evidence="21">HC45</strain>
    </source>
</reference>
<keyword evidence="10 19" id="KW-1133">Transmembrane helix</keyword>
<evidence type="ECO:0000256" key="11">
    <source>
        <dbReference type="ARBA" id="ARBA00023098"/>
    </source>
</evidence>
<dbReference type="GO" id="GO:0016301">
    <property type="term" value="F:kinase activity"/>
    <property type="evidence" value="ECO:0007669"/>
    <property type="project" value="UniProtKB-KW"/>
</dbReference>
<organism evidence="20 21">
    <name type="scientific">Limnochorda pilosa</name>
    <dbReference type="NCBI Taxonomy" id="1555112"/>
    <lineage>
        <taxon>Bacteria</taxon>
        <taxon>Bacillati</taxon>
        <taxon>Bacillota</taxon>
        <taxon>Limnochordia</taxon>
        <taxon>Limnochordales</taxon>
        <taxon>Limnochordaceae</taxon>
        <taxon>Limnochorda</taxon>
    </lineage>
</organism>
<dbReference type="Gene3D" id="1.10.287.3610">
    <property type="match status" value="1"/>
</dbReference>
<dbReference type="GO" id="GO:0008654">
    <property type="term" value="P:phospholipid biosynthetic process"/>
    <property type="evidence" value="ECO:0007669"/>
    <property type="project" value="UniProtKB-KW"/>
</dbReference>
<accession>A0A0K2SNR7</accession>
<dbReference type="Pfam" id="PF01219">
    <property type="entry name" value="DAGK_prokar"/>
    <property type="match status" value="1"/>
</dbReference>
<protein>
    <submittedName>
        <fullName evidence="20">Diacylglycerol kinase</fullName>
    </submittedName>
</protein>
<evidence type="ECO:0000256" key="8">
    <source>
        <dbReference type="ARBA" id="ARBA00022777"/>
    </source>
</evidence>
<keyword evidence="21" id="KW-1185">Reference proteome</keyword>
<dbReference type="GO" id="GO:0005524">
    <property type="term" value="F:ATP binding"/>
    <property type="evidence" value="ECO:0007669"/>
    <property type="project" value="UniProtKB-KW"/>
</dbReference>
<evidence type="ECO:0000256" key="7">
    <source>
        <dbReference type="ARBA" id="ARBA00022741"/>
    </source>
</evidence>
<evidence type="ECO:0000256" key="2">
    <source>
        <dbReference type="ARBA" id="ARBA00005967"/>
    </source>
</evidence>
<dbReference type="PANTHER" id="PTHR34299">
    <property type="entry name" value="DIACYLGLYCEROL KINASE"/>
    <property type="match status" value="1"/>
</dbReference>
<keyword evidence="9 17" id="KW-0067">ATP-binding</keyword>
<dbReference type="GO" id="GO:0005886">
    <property type="term" value="C:plasma membrane"/>
    <property type="evidence" value="ECO:0007669"/>
    <property type="project" value="UniProtKB-SubCell"/>
</dbReference>
<dbReference type="InterPro" id="IPR000829">
    <property type="entry name" value="DAGK"/>
</dbReference>
<comment type="cofactor">
    <cofactor evidence="18">
        <name>Mg(2+)</name>
        <dbReference type="ChEBI" id="CHEBI:18420"/>
    </cofactor>
    <text evidence="18">Mn(2+), Zn(2+), Cd(2+) and Co(2+) support activity to lesser extents.</text>
</comment>
<evidence type="ECO:0000256" key="4">
    <source>
        <dbReference type="ARBA" id="ARBA00022516"/>
    </source>
</evidence>
<dbReference type="CDD" id="cd14263">
    <property type="entry name" value="DAGK_IM_like"/>
    <property type="match status" value="1"/>
</dbReference>
<keyword evidence="5" id="KW-0808">Transferase</keyword>
<reference evidence="21" key="1">
    <citation type="submission" date="2015-07" db="EMBL/GenBank/DDBJ databases">
        <title>Complete genome sequence and phylogenetic analysis of Limnochorda pilosa.</title>
        <authorList>
            <person name="Watanabe M."/>
            <person name="Kojima H."/>
            <person name="Fukui M."/>
        </authorList>
    </citation>
    <scope>NUCLEOTIDE SEQUENCE [LARGE SCALE GENOMIC DNA]</scope>
    <source>
        <strain evidence="21">HC45</strain>
    </source>
</reference>
<keyword evidence="4" id="KW-0444">Lipid biosynthesis</keyword>
<evidence type="ECO:0000256" key="3">
    <source>
        <dbReference type="ARBA" id="ARBA00022475"/>
    </source>
</evidence>
<keyword evidence="14" id="KW-1208">Phospholipid metabolism</keyword>
<name>A0A0K2SNR7_LIMPI</name>
<evidence type="ECO:0000256" key="1">
    <source>
        <dbReference type="ARBA" id="ARBA00004651"/>
    </source>
</evidence>
<evidence type="ECO:0000256" key="6">
    <source>
        <dbReference type="ARBA" id="ARBA00022692"/>
    </source>
</evidence>
<keyword evidence="11" id="KW-0443">Lipid metabolism</keyword>
<dbReference type="InterPro" id="IPR036945">
    <property type="entry name" value="DAGK_sf"/>
</dbReference>
<evidence type="ECO:0000256" key="5">
    <source>
        <dbReference type="ARBA" id="ARBA00022679"/>
    </source>
</evidence>
<gene>
    <name evidence="20" type="ORF">LIP_2644</name>
</gene>
<feature type="binding site" evidence="17">
    <location>
        <position position="85"/>
    </location>
    <ligand>
        <name>ATP</name>
        <dbReference type="ChEBI" id="CHEBI:30616"/>
    </ligand>
</feature>